<proteinExistence type="predicted"/>
<dbReference type="SUPFAM" id="SSF54928">
    <property type="entry name" value="RNA-binding domain, RBD"/>
    <property type="match status" value="1"/>
</dbReference>
<sequence length="40" mass="4632">MYIGNLSKGVMERQELQDVFQEEGDSVTTKLITDRKTGKW</sequence>
<organism evidence="1">
    <name type="scientific">Trichodesmium erythraeum (strain IMS101)</name>
    <dbReference type="NCBI Taxonomy" id="203124"/>
    <lineage>
        <taxon>Bacteria</taxon>
        <taxon>Bacillati</taxon>
        <taxon>Cyanobacteriota</taxon>
        <taxon>Cyanophyceae</taxon>
        <taxon>Oscillatoriophycideae</taxon>
        <taxon>Oscillatoriales</taxon>
        <taxon>Microcoleaceae</taxon>
        <taxon>Trichodesmium</taxon>
    </lineage>
</organism>
<name>Q10XJ7_TRIEI</name>
<protein>
    <submittedName>
        <fullName evidence="1">RNA-binding region RNP-1</fullName>
    </submittedName>
</protein>
<dbReference type="InterPro" id="IPR035979">
    <property type="entry name" value="RBD_domain_sf"/>
</dbReference>
<dbReference type="Gene3D" id="3.30.70.330">
    <property type="match status" value="1"/>
</dbReference>
<dbReference type="GO" id="GO:0003676">
    <property type="term" value="F:nucleic acid binding"/>
    <property type="evidence" value="ECO:0007669"/>
    <property type="project" value="InterPro"/>
</dbReference>
<dbReference type="HOGENOM" id="CLU_3298185_0_0_3"/>
<dbReference type="InterPro" id="IPR012677">
    <property type="entry name" value="Nucleotide-bd_a/b_plait_sf"/>
</dbReference>
<dbReference type="AlphaFoldDB" id="Q10XJ7"/>
<dbReference type="eggNOG" id="COG0724">
    <property type="taxonomic scope" value="Bacteria"/>
</dbReference>
<dbReference type="KEGG" id="ter:Tery_4004"/>
<reference evidence="1" key="1">
    <citation type="submission" date="2006-06" db="EMBL/GenBank/DDBJ databases">
        <title>Complete sequence of Trichodesmium erythraeum IMS101.</title>
        <authorList>
            <consortium name="US DOE Joint Genome Institute"/>
            <person name="Copeland A."/>
            <person name="Lucas S."/>
            <person name="Lapidus A."/>
            <person name="Barry K."/>
            <person name="Detter J.C."/>
            <person name="Glavina del Rio T."/>
            <person name="Hammon N."/>
            <person name="Israni S."/>
            <person name="Dalin E."/>
            <person name="Tice H."/>
            <person name="Pitluck S."/>
            <person name="Kiss H."/>
            <person name="Munk A.C."/>
            <person name="Brettin T."/>
            <person name="Bruce D."/>
            <person name="Han C."/>
            <person name="Tapia R."/>
            <person name="Gilna P."/>
            <person name="Schmutz J."/>
            <person name="Larimer F."/>
            <person name="Land M."/>
            <person name="Hauser L."/>
            <person name="Kyrpides N."/>
            <person name="Kim E."/>
            <person name="Richardson P."/>
        </authorList>
    </citation>
    <scope>NUCLEOTIDE SEQUENCE [LARGE SCALE GENOMIC DNA]</scope>
    <source>
        <strain evidence="1">IMS101</strain>
    </source>
</reference>
<dbReference type="EMBL" id="CP000393">
    <property type="protein sequence ID" value="ABG53027.1"/>
    <property type="molecule type" value="Genomic_DNA"/>
</dbReference>
<accession>Q10XJ7</accession>
<gene>
    <name evidence="1" type="ordered locus">Tery_4004</name>
</gene>
<evidence type="ECO:0000313" key="1">
    <source>
        <dbReference type="EMBL" id="ABG53027.1"/>
    </source>
</evidence>